<name>A0A381SYD5_9ZZZZ</name>
<sequence>MGGGGIGVGTFDPATVGSGCLVTRMHWYGCPCNGRIEGASNLLQVLRRFAHGPTNGGDFVDLQFLAVPLEEVPDGDKDTAIAGQNYVLSQWPEAEQSPTKPFRQAPPTQSYRNPIDIYEEALIQETLEFLEAG</sequence>
<evidence type="ECO:0000313" key="1">
    <source>
        <dbReference type="EMBL" id="SVA06383.1"/>
    </source>
</evidence>
<reference evidence="1" key="1">
    <citation type="submission" date="2018-05" db="EMBL/GenBank/DDBJ databases">
        <authorList>
            <person name="Lanie J.A."/>
            <person name="Ng W.-L."/>
            <person name="Kazmierczak K.M."/>
            <person name="Andrzejewski T.M."/>
            <person name="Davidsen T.M."/>
            <person name="Wayne K.J."/>
            <person name="Tettelin H."/>
            <person name="Glass J.I."/>
            <person name="Rusch D."/>
            <person name="Podicherti R."/>
            <person name="Tsui H.-C.T."/>
            <person name="Winkler M.E."/>
        </authorList>
    </citation>
    <scope>NUCLEOTIDE SEQUENCE</scope>
</reference>
<organism evidence="1">
    <name type="scientific">marine metagenome</name>
    <dbReference type="NCBI Taxonomy" id="408172"/>
    <lineage>
        <taxon>unclassified sequences</taxon>
        <taxon>metagenomes</taxon>
        <taxon>ecological metagenomes</taxon>
    </lineage>
</organism>
<dbReference type="EMBL" id="UINC01003445">
    <property type="protein sequence ID" value="SVA06383.1"/>
    <property type="molecule type" value="Genomic_DNA"/>
</dbReference>
<gene>
    <name evidence="1" type="ORF">METZ01_LOCUS59237</name>
</gene>
<accession>A0A381SYD5</accession>
<dbReference type="AlphaFoldDB" id="A0A381SYD5"/>
<proteinExistence type="predicted"/>
<protein>
    <submittedName>
        <fullName evidence="1">Uncharacterized protein</fullName>
    </submittedName>
</protein>